<protein>
    <submittedName>
        <fullName evidence="1">Uncharacterized protein</fullName>
    </submittedName>
</protein>
<evidence type="ECO:0000313" key="1">
    <source>
        <dbReference type="EMBL" id="MPC19966.1"/>
    </source>
</evidence>
<gene>
    <name evidence="1" type="ORF">E2C01_012896</name>
</gene>
<reference evidence="1 2" key="1">
    <citation type="submission" date="2019-05" db="EMBL/GenBank/DDBJ databases">
        <title>Another draft genome of Portunus trituberculatus and its Hox gene families provides insights of decapod evolution.</title>
        <authorList>
            <person name="Jeong J.-H."/>
            <person name="Song I."/>
            <person name="Kim S."/>
            <person name="Choi T."/>
            <person name="Kim D."/>
            <person name="Ryu S."/>
            <person name="Kim W."/>
        </authorList>
    </citation>
    <scope>NUCLEOTIDE SEQUENCE [LARGE SCALE GENOMIC DNA]</scope>
    <source>
        <tissue evidence="1">Muscle</tissue>
    </source>
</reference>
<sequence>MRLGGDMSPNMGTTIYIIACAANEWKLDNVYHTLQVYLQAPQAITLKKKKNPRVATQLLTVNLSAQQRGTAAFLFPSGTIQDLFSSPDYTETSDMVGHARGSRIGNRANLGMRGISLRNLVTSRSWWMGSKFLSNLTSCESAEEDYINDCELSAEVKW</sequence>
<dbReference type="AlphaFoldDB" id="A0A5B7DFU1"/>
<accession>A0A5B7DFU1</accession>
<organism evidence="1 2">
    <name type="scientific">Portunus trituberculatus</name>
    <name type="common">Swimming crab</name>
    <name type="synonym">Neptunus trituberculatus</name>
    <dbReference type="NCBI Taxonomy" id="210409"/>
    <lineage>
        <taxon>Eukaryota</taxon>
        <taxon>Metazoa</taxon>
        <taxon>Ecdysozoa</taxon>
        <taxon>Arthropoda</taxon>
        <taxon>Crustacea</taxon>
        <taxon>Multicrustacea</taxon>
        <taxon>Malacostraca</taxon>
        <taxon>Eumalacostraca</taxon>
        <taxon>Eucarida</taxon>
        <taxon>Decapoda</taxon>
        <taxon>Pleocyemata</taxon>
        <taxon>Brachyura</taxon>
        <taxon>Eubrachyura</taxon>
        <taxon>Portunoidea</taxon>
        <taxon>Portunidae</taxon>
        <taxon>Portuninae</taxon>
        <taxon>Portunus</taxon>
    </lineage>
</organism>
<keyword evidence="2" id="KW-1185">Reference proteome</keyword>
<name>A0A5B7DFU1_PORTR</name>
<dbReference type="Proteomes" id="UP000324222">
    <property type="component" value="Unassembled WGS sequence"/>
</dbReference>
<dbReference type="EMBL" id="VSRR010000821">
    <property type="protein sequence ID" value="MPC19966.1"/>
    <property type="molecule type" value="Genomic_DNA"/>
</dbReference>
<comment type="caution">
    <text evidence="1">The sequence shown here is derived from an EMBL/GenBank/DDBJ whole genome shotgun (WGS) entry which is preliminary data.</text>
</comment>
<proteinExistence type="predicted"/>
<evidence type="ECO:0000313" key="2">
    <source>
        <dbReference type="Proteomes" id="UP000324222"/>
    </source>
</evidence>